<gene>
    <name evidence="2" type="ORF">LE190_13560</name>
</gene>
<feature type="chain" id="PRO_5045252457" description="DUF2268 domain-containing protein" evidence="1">
    <location>
        <begin position="24"/>
        <end position="321"/>
    </location>
</feature>
<comment type="caution">
    <text evidence="2">The sequence shown here is derived from an EMBL/GenBank/DDBJ whole genome shotgun (WGS) entry which is preliminary data.</text>
</comment>
<keyword evidence="3" id="KW-1185">Reference proteome</keyword>
<organism evidence="2 3">
    <name type="scientific">Massilia hydrophila</name>
    <dbReference type="NCBI Taxonomy" id="3044279"/>
    <lineage>
        <taxon>Bacteria</taxon>
        <taxon>Pseudomonadati</taxon>
        <taxon>Pseudomonadota</taxon>
        <taxon>Betaproteobacteria</taxon>
        <taxon>Burkholderiales</taxon>
        <taxon>Oxalobacteraceae</taxon>
        <taxon>Telluria group</taxon>
        <taxon>Massilia</taxon>
    </lineage>
</organism>
<evidence type="ECO:0000313" key="2">
    <source>
        <dbReference type="EMBL" id="MCA1856947.1"/>
    </source>
</evidence>
<reference evidence="2 3" key="1">
    <citation type="submission" date="2021-07" db="EMBL/GenBank/DDBJ databases">
        <title>Characterization of Violacein-producing bacteria and related species.</title>
        <authorList>
            <person name="Wilson H.S."/>
            <person name="De Leon M.E."/>
        </authorList>
    </citation>
    <scope>NUCLEOTIDE SEQUENCE [LARGE SCALE GENOMIC DNA]</scope>
    <source>
        <strain evidence="2 3">HSC-2F05</strain>
    </source>
</reference>
<proteinExistence type="predicted"/>
<feature type="signal peptide" evidence="1">
    <location>
        <begin position="1"/>
        <end position="23"/>
    </location>
</feature>
<dbReference type="Proteomes" id="UP001198602">
    <property type="component" value="Unassembled WGS sequence"/>
</dbReference>
<evidence type="ECO:0000256" key="1">
    <source>
        <dbReference type="SAM" id="SignalP"/>
    </source>
</evidence>
<evidence type="ECO:0008006" key="4">
    <source>
        <dbReference type="Google" id="ProtNLM"/>
    </source>
</evidence>
<evidence type="ECO:0000313" key="3">
    <source>
        <dbReference type="Proteomes" id="UP001198602"/>
    </source>
</evidence>
<dbReference type="EMBL" id="JAHYBX010000005">
    <property type="protein sequence ID" value="MCA1856947.1"/>
    <property type="molecule type" value="Genomic_DNA"/>
</dbReference>
<dbReference type="RefSeq" id="WP_225239202.1">
    <property type="nucleotide sequence ID" value="NZ_JAHYBX010000005.1"/>
</dbReference>
<protein>
    <recommendedName>
        <fullName evidence="4">DUF2268 domain-containing protein</fullName>
    </recommendedName>
</protein>
<name>A0ABS7YCY5_9BURK</name>
<sequence>MKRLFRICPLLLAALLAAGTAHAGTPSLPPVMTVHDLAGPFADVWERNVGKPDEAFLRDFKTSVAARFPAFYGVRRYEGGKTEAQRDAEILAARAAFPALRETYLDKVARFKQELPGYIASFRRLFPDYAAKNDLWFIHSLGEMDGGKRRLDGELVFIFGADMMSRSGGKYANAFFFHHELFHDYQPMECRSWPVWASLWQEGMASHAARQLNPGASEDEMMLNLPLNMAADTRRQMKRALDDLYAKLDSTDQDAYSGLFLRRGDQTGMPARRGYYLGMLVAEEVGRTMSLQEMARLPCEDVRPVVVAAVERLRSAHATAN</sequence>
<keyword evidence="1" id="KW-0732">Signal</keyword>
<accession>A0ABS7YCY5</accession>